<reference evidence="4 5" key="1">
    <citation type="submission" date="2014-10" db="EMBL/GenBank/DDBJ databases">
        <title>Genome sequence of Clostridium aceticum DSM 1496.</title>
        <authorList>
            <person name="Poehlein A."/>
            <person name="Schiel-Bengelsdorf B."/>
            <person name="Gottschalk G."/>
            <person name="Duerre P."/>
            <person name="Daniel R."/>
        </authorList>
    </citation>
    <scope>NUCLEOTIDE SEQUENCE [LARGE SCALE GENOMIC DNA]</scope>
    <source>
        <strain evidence="4 5">DSM 1496</strain>
    </source>
</reference>
<dbReference type="PIRSF" id="PIRSF000398">
    <property type="entry name" value="M_m6A_EcoRV"/>
    <property type="match status" value="1"/>
</dbReference>
<dbReference type="EMBL" id="CP009687">
    <property type="protein sequence ID" value="AKL95040.1"/>
    <property type="molecule type" value="Genomic_DNA"/>
</dbReference>
<name>A0A0D8IFG7_9CLOT</name>
<accession>A0A0D8IFG7</accession>
<dbReference type="AlphaFoldDB" id="A0A0D8IFG7"/>
<dbReference type="GO" id="GO:0032259">
    <property type="term" value="P:methylation"/>
    <property type="evidence" value="ECO:0007669"/>
    <property type="project" value="UniProtKB-KW"/>
</dbReference>
<dbReference type="PATRIC" id="fig|84022.5.peg.3045"/>
<dbReference type="InterPro" id="IPR012327">
    <property type="entry name" value="MeTrfase_D12"/>
</dbReference>
<dbReference type="PANTHER" id="PTHR30481">
    <property type="entry name" value="DNA ADENINE METHYLASE"/>
    <property type="match status" value="1"/>
</dbReference>
<dbReference type="Pfam" id="PF02086">
    <property type="entry name" value="MethyltransfD12"/>
    <property type="match status" value="1"/>
</dbReference>
<dbReference type="PANTHER" id="PTHR30481:SF4">
    <property type="entry name" value="SITE-SPECIFIC DNA-METHYLTRANSFERASE (ADENINE-SPECIFIC)"/>
    <property type="match status" value="1"/>
</dbReference>
<dbReference type="PRINTS" id="PR00505">
    <property type="entry name" value="D12N6MTFRASE"/>
</dbReference>
<evidence type="ECO:0000256" key="2">
    <source>
        <dbReference type="ARBA" id="ARBA00022679"/>
    </source>
</evidence>
<dbReference type="InterPro" id="IPR029063">
    <property type="entry name" value="SAM-dependent_MTases_sf"/>
</dbReference>
<dbReference type="OrthoDB" id="9805629at2"/>
<keyword evidence="5" id="KW-1185">Reference proteome</keyword>
<dbReference type="RefSeq" id="WP_044823783.1">
    <property type="nucleotide sequence ID" value="NZ_CP009687.1"/>
</dbReference>
<evidence type="ECO:0000313" key="4">
    <source>
        <dbReference type="EMBL" id="AKL95040.1"/>
    </source>
</evidence>
<gene>
    <name evidence="4" type="primary">dam</name>
    <name evidence="4" type="ORF">CACET_c15910</name>
</gene>
<dbReference type="GO" id="GO:0009007">
    <property type="term" value="F:site-specific DNA-methyltransferase (adenine-specific) activity"/>
    <property type="evidence" value="ECO:0007669"/>
    <property type="project" value="UniProtKB-EC"/>
</dbReference>
<dbReference type="Proteomes" id="UP000035704">
    <property type="component" value="Chromosome"/>
</dbReference>
<dbReference type="NCBIfam" id="TIGR00571">
    <property type="entry name" value="dam"/>
    <property type="match status" value="1"/>
</dbReference>
<proteinExistence type="predicted"/>
<dbReference type="Gene3D" id="3.40.50.150">
    <property type="entry name" value="Vaccinia Virus protein VP39"/>
    <property type="match status" value="2"/>
</dbReference>
<evidence type="ECO:0000313" key="5">
    <source>
        <dbReference type="Proteomes" id="UP000035704"/>
    </source>
</evidence>
<dbReference type="REBASE" id="113489">
    <property type="entry name" value="M.Cac1496ORF15910P"/>
</dbReference>
<dbReference type="GO" id="GO:0006298">
    <property type="term" value="P:mismatch repair"/>
    <property type="evidence" value="ECO:0007669"/>
    <property type="project" value="TreeGrafter"/>
</dbReference>
<keyword evidence="2 4" id="KW-0808">Transferase</keyword>
<dbReference type="EC" id="2.1.1.72" evidence="4"/>
<organism evidence="4 5">
    <name type="scientific">Clostridium aceticum</name>
    <dbReference type="NCBI Taxonomy" id="84022"/>
    <lineage>
        <taxon>Bacteria</taxon>
        <taxon>Bacillati</taxon>
        <taxon>Bacillota</taxon>
        <taxon>Clostridia</taxon>
        <taxon>Eubacteriales</taxon>
        <taxon>Clostridiaceae</taxon>
        <taxon>Clostridium</taxon>
    </lineage>
</organism>
<keyword evidence="1 4" id="KW-0489">Methyltransferase</keyword>
<dbReference type="InterPro" id="IPR012263">
    <property type="entry name" value="M_m6A_EcoRV"/>
</dbReference>
<dbReference type="GO" id="GO:1904047">
    <property type="term" value="F:S-adenosyl-L-methionine binding"/>
    <property type="evidence" value="ECO:0007669"/>
    <property type="project" value="TreeGrafter"/>
</dbReference>
<dbReference type="STRING" id="84022.CACET_c15910"/>
<dbReference type="SUPFAM" id="SSF53335">
    <property type="entry name" value="S-adenosyl-L-methionine-dependent methyltransferases"/>
    <property type="match status" value="1"/>
</dbReference>
<dbReference type="GO" id="GO:0043565">
    <property type="term" value="F:sequence-specific DNA binding"/>
    <property type="evidence" value="ECO:0007669"/>
    <property type="project" value="TreeGrafter"/>
</dbReference>
<keyword evidence="3" id="KW-0949">S-adenosyl-L-methionine</keyword>
<evidence type="ECO:0000256" key="3">
    <source>
        <dbReference type="ARBA" id="ARBA00022691"/>
    </source>
</evidence>
<dbReference type="KEGG" id="cace:CACET_c15910"/>
<protein>
    <submittedName>
        <fullName evidence="4">DNA adenine methylase Dam</fullName>
        <ecNumber evidence="4">2.1.1.72</ecNumber>
    </submittedName>
</protein>
<dbReference type="GO" id="GO:0009307">
    <property type="term" value="P:DNA restriction-modification system"/>
    <property type="evidence" value="ECO:0007669"/>
    <property type="project" value="InterPro"/>
</dbReference>
<sequence>MLKSPLSWMGGKYRLRKKIIELIPEDHTCYIEVFGGAGWVFFGKQPSKVEVYNDINSELVNFFRVLKYHSEEFKAWIEKDVASREIFAAYHDALPQYMTDIQRAVKFFYLIKYSFASKGDNFGYGTSKDPNKAIFNTGFVQEVRDRLRNCYVENLSFETLIEKYDSQGSFFFCDPPYHKLAQYKDKFHREDHLKLLDMLKHIKGKFLVTINDHPEVREWYQEFNIQEVEVGYSVCREAKGRRSFKELIITNYSS</sequence>
<evidence type="ECO:0000256" key="1">
    <source>
        <dbReference type="ARBA" id="ARBA00022603"/>
    </source>
</evidence>